<sequence length="114" mass="12574">MKSRSKPVTSVRKGLKLRFTVRLSIGLSMMFASLFMFLFFFFSVSFLLLFLGRQEPVADGGETHFAAPVNTLSFSRNIPGFVLHLMVTYRSYVLSSGSGLLEPGDGQSAFPPIA</sequence>
<accession>A0A7C8ZH48</accession>
<proteinExistence type="predicted"/>
<evidence type="ECO:0000256" key="1">
    <source>
        <dbReference type="SAM" id="Phobius"/>
    </source>
</evidence>
<feature type="transmembrane region" description="Helical" evidence="1">
    <location>
        <begin position="21"/>
        <end position="51"/>
    </location>
</feature>
<protein>
    <submittedName>
        <fullName evidence="2">Uncharacterized protein</fullName>
    </submittedName>
</protein>
<organism evidence="2">
    <name type="scientific">Opuntia streptacantha</name>
    <name type="common">Prickly pear cactus</name>
    <name type="synonym">Opuntia cardona</name>
    <dbReference type="NCBI Taxonomy" id="393608"/>
    <lineage>
        <taxon>Eukaryota</taxon>
        <taxon>Viridiplantae</taxon>
        <taxon>Streptophyta</taxon>
        <taxon>Embryophyta</taxon>
        <taxon>Tracheophyta</taxon>
        <taxon>Spermatophyta</taxon>
        <taxon>Magnoliopsida</taxon>
        <taxon>eudicotyledons</taxon>
        <taxon>Gunneridae</taxon>
        <taxon>Pentapetalae</taxon>
        <taxon>Caryophyllales</taxon>
        <taxon>Cactineae</taxon>
        <taxon>Cactaceae</taxon>
        <taxon>Opuntioideae</taxon>
        <taxon>Opuntia</taxon>
    </lineage>
</organism>
<keyword evidence="1" id="KW-0472">Membrane</keyword>
<keyword evidence="1" id="KW-1133">Transmembrane helix</keyword>
<name>A0A7C8ZH48_OPUST</name>
<dbReference type="AlphaFoldDB" id="A0A7C8ZH48"/>
<dbReference type="EMBL" id="GISG01126239">
    <property type="protein sequence ID" value="MBA4641893.1"/>
    <property type="molecule type" value="Transcribed_RNA"/>
</dbReference>
<dbReference type="EMBL" id="GISG01126238">
    <property type="protein sequence ID" value="MBA4641892.1"/>
    <property type="molecule type" value="Transcribed_RNA"/>
</dbReference>
<keyword evidence="1" id="KW-0812">Transmembrane</keyword>
<reference evidence="2" key="1">
    <citation type="journal article" date="2013" name="J. Plant Res.">
        <title>Effect of fungi and light on seed germination of three Opuntia species from semiarid lands of central Mexico.</title>
        <authorList>
            <person name="Delgado-Sanchez P."/>
            <person name="Jimenez-Bremont J.F."/>
            <person name="Guerrero-Gonzalez Mde L."/>
            <person name="Flores J."/>
        </authorList>
    </citation>
    <scope>NUCLEOTIDE SEQUENCE</scope>
    <source>
        <tissue evidence="2">Cladode</tissue>
    </source>
</reference>
<evidence type="ECO:0000313" key="2">
    <source>
        <dbReference type="EMBL" id="MBA4641893.1"/>
    </source>
</evidence>
<reference evidence="2" key="2">
    <citation type="submission" date="2020-07" db="EMBL/GenBank/DDBJ databases">
        <authorList>
            <person name="Vera ALvarez R."/>
            <person name="Arias-Moreno D.M."/>
            <person name="Jimenez-Jacinto V."/>
            <person name="Jimenez-Bremont J.F."/>
            <person name="Swaminathan K."/>
            <person name="Moose S.P."/>
            <person name="Guerrero-Gonzalez M.L."/>
            <person name="Marino-Ramirez L."/>
            <person name="Landsman D."/>
            <person name="Rodriguez-Kessler M."/>
            <person name="Delgado-Sanchez P."/>
        </authorList>
    </citation>
    <scope>NUCLEOTIDE SEQUENCE</scope>
    <source>
        <tissue evidence="2">Cladode</tissue>
    </source>
</reference>